<protein>
    <submittedName>
        <fullName evidence="6">Putative Cytochrome P450</fullName>
    </submittedName>
</protein>
<dbReference type="EMBL" id="CDHK01000008">
    <property type="protein sequence ID" value="CEJ59865.1"/>
    <property type="molecule type" value="Genomic_DNA"/>
</dbReference>
<dbReference type="PANTHER" id="PTHR46300">
    <property type="entry name" value="P450, PUTATIVE (EUROFUNG)-RELATED-RELATED"/>
    <property type="match status" value="1"/>
</dbReference>
<dbReference type="GO" id="GO:0016705">
    <property type="term" value="F:oxidoreductase activity, acting on paired donors, with incorporation or reduction of molecular oxygen"/>
    <property type="evidence" value="ECO:0007669"/>
    <property type="project" value="InterPro"/>
</dbReference>
<dbReference type="Proteomes" id="UP000042958">
    <property type="component" value="Unassembled WGS sequence"/>
</dbReference>
<evidence type="ECO:0000256" key="4">
    <source>
        <dbReference type="ARBA" id="ARBA00023004"/>
    </source>
</evidence>
<dbReference type="SUPFAM" id="SSF48264">
    <property type="entry name" value="Cytochrome P450"/>
    <property type="match status" value="1"/>
</dbReference>
<comment type="cofactor">
    <cofactor evidence="5">
        <name>heme</name>
        <dbReference type="ChEBI" id="CHEBI:30413"/>
    </cofactor>
</comment>
<keyword evidence="7" id="KW-1185">Reference proteome</keyword>
<dbReference type="InterPro" id="IPR001128">
    <property type="entry name" value="Cyt_P450"/>
</dbReference>
<reference evidence="7" key="1">
    <citation type="journal article" date="2015" name="Genome Announc.">
        <title>Draft genome sequence of the fungus Penicillium brasilianum MG11.</title>
        <authorList>
            <person name="Horn F."/>
            <person name="Linde J."/>
            <person name="Mattern D.J."/>
            <person name="Walther G."/>
            <person name="Guthke R."/>
            <person name="Brakhage A.A."/>
            <person name="Valiante V."/>
        </authorList>
    </citation>
    <scope>NUCLEOTIDE SEQUENCE [LARGE SCALE GENOMIC DNA]</scope>
    <source>
        <strain evidence="7">MG11</strain>
    </source>
</reference>
<dbReference type="InterPro" id="IPR002401">
    <property type="entry name" value="Cyt_P450_E_grp-I"/>
</dbReference>
<name>A0A0F7TWU4_PENBI</name>
<dbReference type="CDD" id="cd11066">
    <property type="entry name" value="CYP_PhacA-like"/>
    <property type="match status" value="1"/>
</dbReference>
<dbReference type="InterPro" id="IPR050364">
    <property type="entry name" value="Cytochrome_P450_fung"/>
</dbReference>
<dbReference type="OrthoDB" id="1055148at2759"/>
<dbReference type="STRING" id="104259.A0A0F7TWU4"/>
<dbReference type="Pfam" id="PF00067">
    <property type="entry name" value="p450"/>
    <property type="match status" value="1"/>
</dbReference>
<sequence>MIEMKLEEHLAPLRFDPRSYTLAIIPLLIYLIYKWTLATDIPHIKGLPEIPGAVPIFGHLFKLGEDHATVCERWWREYGHSVFQIKLGNTRAVVVNSFDDCRKMLLGHQNAIIDRPKLYTFHGVVSSTQGFTIGSSPWDDSCKKKRKAAGTALGRPALRNYHPMFDLESFCIVRDIYRDSHNGQVELNVRPYIQRFALNTTLTLCYGIRMDAVYDDLLREILHVGSAISLLRSASENLQDYIPILRYLPNNEKTARSKELRDRRDAYLNLLLDKVRAMIKKGTDKPCISAAILKDEETKLTGVEVSSICLSLVSGGFETIPGTLTSCIGSLSTPEGQIWQDRAYEDIKRHYPDIREAWTSAISEEKVPYVNAIIKEAGRYYTVSSMSLPRKTVTEVNWNGAIIPPKTMILINAQAGNHDVDHFGLDGGKFDPERWLQSIVPPVETEGSGLPHLSFGSGSRACSGQFIASRLLYSALVRLLSSYKIVASEENPPNTDYVEYNQFKTALVAIPKDFKVRLIPRDDAMTSECLNLAELRTKEHYKE</sequence>
<keyword evidence="2 5" id="KW-0479">Metal-binding</keyword>
<evidence type="ECO:0000256" key="1">
    <source>
        <dbReference type="ARBA" id="ARBA00010617"/>
    </source>
</evidence>
<feature type="binding site" description="axial binding residue" evidence="5">
    <location>
        <position position="462"/>
    </location>
    <ligand>
        <name>heme</name>
        <dbReference type="ChEBI" id="CHEBI:30413"/>
    </ligand>
    <ligandPart>
        <name>Fe</name>
        <dbReference type="ChEBI" id="CHEBI:18248"/>
    </ligandPart>
</feature>
<dbReference type="GO" id="GO:0043386">
    <property type="term" value="P:mycotoxin biosynthetic process"/>
    <property type="evidence" value="ECO:0007669"/>
    <property type="project" value="UniProtKB-ARBA"/>
</dbReference>
<dbReference type="GO" id="GO:0004497">
    <property type="term" value="F:monooxygenase activity"/>
    <property type="evidence" value="ECO:0007669"/>
    <property type="project" value="InterPro"/>
</dbReference>
<keyword evidence="4 5" id="KW-0408">Iron</keyword>
<dbReference type="AlphaFoldDB" id="A0A0F7TWU4"/>
<dbReference type="GO" id="GO:0020037">
    <property type="term" value="F:heme binding"/>
    <property type="evidence" value="ECO:0007669"/>
    <property type="project" value="InterPro"/>
</dbReference>
<proteinExistence type="inferred from homology"/>
<dbReference type="PANTHER" id="PTHR46300:SF9">
    <property type="entry name" value="P450, PUTATIVE-RELATED"/>
    <property type="match status" value="1"/>
</dbReference>
<evidence type="ECO:0000313" key="6">
    <source>
        <dbReference type="EMBL" id="CEJ59865.1"/>
    </source>
</evidence>
<gene>
    <name evidence="6" type="ORF">PMG11_08466</name>
</gene>
<evidence type="ECO:0000256" key="5">
    <source>
        <dbReference type="PIRSR" id="PIRSR602401-1"/>
    </source>
</evidence>
<evidence type="ECO:0000256" key="2">
    <source>
        <dbReference type="ARBA" id="ARBA00022723"/>
    </source>
</evidence>
<comment type="similarity">
    <text evidence="1">Belongs to the cytochrome P450 family.</text>
</comment>
<accession>A0A0F7TWU4</accession>
<dbReference type="GO" id="GO:0005506">
    <property type="term" value="F:iron ion binding"/>
    <property type="evidence" value="ECO:0007669"/>
    <property type="project" value="InterPro"/>
</dbReference>
<dbReference type="InterPro" id="IPR036396">
    <property type="entry name" value="Cyt_P450_sf"/>
</dbReference>
<keyword evidence="5" id="KW-0349">Heme</keyword>
<evidence type="ECO:0000256" key="3">
    <source>
        <dbReference type="ARBA" id="ARBA00023002"/>
    </source>
</evidence>
<dbReference type="PRINTS" id="PR00463">
    <property type="entry name" value="EP450I"/>
</dbReference>
<keyword evidence="3" id="KW-0560">Oxidoreductase</keyword>
<dbReference type="Gene3D" id="1.10.630.10">
    <property type="entry name" value="Cytochrome P450"/>
    <property type="match status" value="1"/>
</dbReference>
<organism evidence="6 7">
    <name type="scientific">Penicillium brasilianum</name>
    <dbReference type="NCBI Taxonomy" id="104259"/>
    <lineage>
        <taxon>Eukaryota</taxon>
        <taxon>Fungi</taxon>
        <taxon>Dikarya</taxon>
        <taxon>Ascomycota</taxon>
        <taxon>Pezizomycotina</taxon>
        <taxon>Eurotiomycetes</taxon>
        <taxon>Eurotiomycetidae</taxon>
        <taxon>Eurotiales</taxon>
        <taxon>Aspergillaceae</taxon>
        <taxon>Penicillium</taxon>
    </lineage>
</organism>
<evidence type="ECO:0000313" key="7">
    <source>
        <dbReference type="Proteomes" id="UP000042958"/>
    </source>
</evidence>